<reference evidence="1 2" key="1">
    <citation type="submission" date="2020-07" db="EMBL/GenBank/DDBJ databases">
        <title>Genomic Encyclopedia of Type Strains, Phase IV (KMG-IV): sequencing the most valuable type-strain genomes for metagenomic binning, comparative biology and taxonomic classification.</title>
        <authorList>
            <person name="Goeker M."/>
        </authorList>
    </citation>
    <scope>NUCLEOTIDE SEQUENCE [LARGE SCALE GENOMIC DNA]</scope>
    <source>
        <strain evidence="1 2">DSM 29043</strain>
    </source>
</reference>
<organism evidence="1 2">
    <name type="scientific">Novosphingobium marinum</name>
    <dbReference type="NCBI Taxonomy" id="1514948"/>
    <lineage>
        <taxon>Bacteria</taxon>
        <taxon>Pseudomonadati</taxon>
        <taxon>Pseudomonadota</taxon>
        <taxon>Alphaproteobacteria</taxon>
        <taxon>Sphingomonadales</taxon>
        <taxon>Sphingomonadaceae</taxon>
        <taxon>Novosphingobium</taxon>
    </lineage>
</organism>
<gene>
    <name evidence="1" type="ORF">FHS75_001682</name>
</gene>
<dbReference type="Proteomes" id="UP000522081">
    <property type="component" value="Unassembled WGS sequence"/>
</dbReference>
<name>A0A7Y9XY13_9SPHN</name>
<protein>
    <submittedName>
        <fullName evidence="1">Uncharacterized protein</fullName>
    </submittedName>
</protein>
<sequence>MMIENINRVRVGNALSVAETALDEALLQQANLFAAMVAGRRAVAESAFLGQEALLRLHKVQTSLLSAGNDLGRVHGQLADIDRQVHGDLAQDCPDLNTALVDSEAEAA</sequence>
<accession>A0A7Y9XY13</accession>
<dbReference type="RefSeq" id="WP_179407220.1">
    <property type="nucleotide sequence ID" value="NZ_BMGF01000002.1"/>
</dbReference>
<dbReference type="EMBL" id="JACBZF010000002">
    <property type="protein sequence ID" value="NYH95363.1"/>
    <property type="molecule type" value="Genomic_DNA"/>
</dbReference>
<comment type="caution">
    <text evidence="1">The sequence shown here is derived from an EMBL/GenBank/DDBJ whole genome shotgun (WGS) entry which is preliminary data.</text>
</comment>
<evidence type="ECO:0000313" key="2">
    <source>
        <dbReference type="Proteomes" id="UP000522081"/>
    </source>
</evidence>
<evidence type="ECO:0000313" key="1">
    <source>
        <dbReference type="EMBL" id="NYH95363.1"/>
    </source>
</evidence>
<proteinExistence type="predicted"/>
<dbReference type="AlphaFoldDB" id="A0A7Y9XY13"/>
<keyword evidence="2" id="KW-1185">Reference proteome</keyword>